<comment type="subcellular location">
    <subcellularLocation>
        <location evidence="1">Cell membrane</location>
        <topology evidence="1">Single-pass type I membrane protein</topology>
    </subcellularLocation>
</comment>
<evidence type="ECO:0000256" key="5">
    <source>
        <dbReference type="ARBA" id="ARBA00022692"/>
    </source>
</evidence>
<feature type="transmembrane region" description="Helical" evidence="12">
    <location>
        <begin position="903"/>
        <end position="925"/>
    </location>
</feature>
<dbReference type="InterPro" id="IPR003591">
    <property type="entry name" value="Leu-rich_rpt_typical-subtyp"/>
</dbReference>
<keyword evidence="9 12" id="KW-0472">Membrane</keyword>
<evidence type="ECO:0000256" key="3">
    <source>
        <dbReference type="ARBA" id="ARBA00022475"/>
    </source>
</evidence>
<keyword evidence="4" id="KW-0433">Leucine-rich repeat</keyword>
<evidence type="ECO:0000313" key="15">
    <source>
        <dbReference type="RefSeq" id="XP_060667228.1"/>
    </source>
</evidence>
<evidence type="ECO:0000256" key="4">
    <source>
        <dbReference type="ARBA" id="ARBA00022614"/>
    </source>
</evidence>
<accession>A0ABM3ZRZ8</accession>
<proteinExistence type="inferred from homology"/>
<dbReference type="InterPro" id="IPR001611">
    <property type="entry name" value="Leu-rich_rpt"/>
</dbReference>
<evidence type="ECO:0000259" key="13">
    <source>
        <dbReference type="Pfam" id="PF08263"/>
    </source>
</evidence>
<evidence type="ECO:0000256" key="10">
    <source>
        <dbReference type="ARBA" id="ARBA00023170"/>
    </source>
</evidence>
<dbReference type="Pfam" id="PF00560">
    <property type="entry name" value="LRR_1"/>
    <property type="match status" value="6"/>
</dbReference>
<dbReference type="Gene3D" id="3.80.10.10">
    <property type="entry name" value="Ribonuclease Inhibitor"/>
    <property type="match status" value="4"/>
</dbReference>
<evidence type="ECO:0000256" key="12">
    <source>
        <dbReference type="SAM" id="Phobius"/>
    </source>
</evidence>
<comment type="similarity">
    <text evidence="2">Belongs to the RLP family.</text>
</comment>
<dbReference type="GeneID" id="132799428"/>
<feature type="domain" description="Leucine-rich repeat-containing N-terminal plant-type" evidence="13">
    <location>
        <begin position="34"/>
        <end position="85"/>
    </location>
</feature>
<keyword evidence="10" id="KW-0675">Receptor</keyword>
<dbReference type="Proteomes" id="UP001652623">
    <property type="component" value="Chromosome 9"/>
</dbReference>
<reference evidence="15" key="1">
    <citation type="submission" date="2025-08" db="UniProtKB">
        <authorList>
            <consortium name="RefSeq"/>
        </authorList>
    </citation>
    <scope>IDENTIFICATION</scope>
    <source>
        <tissue evidence="15">Seedling</tissue>
    </source>
</reference>
<keyword evidence="5 12" id="KW-0812">Transmembrane</keyword>
<evidence type="ECO:0000256" key="11">
    <source>
        <dbReference type="ARBA" id="ARBA00023180"/>
    </source>
</evidence>
<protein>
    <submittedName>
        <fullName evidence="15">Receptor-like protein 6</fullName>
    </submittedName>
</protein>
<evidence type="ECO:0000313" key="14">
    <source>
        <dbReference type="Proteomes" id="UP001652623"/>
    </source>
</evidence>
<gene>
    <name evidence="15" type="primary">LOC132799428</name>
</gene>
<dbReference type="RefSeq" id="XP_060667228.1">
    <property type="nucleotide sequence ID" value="XM_060811245.1"/>
</dbReference>
<keyword evidence="6" id="KW-0732">Signal</keyword>
<evidence type="ECO:0000256" key="2">
    <source>
        <dbReference type="ARBA" id="ARBA00009592"/>
    </source>
</evidence>
<evidence type="ECO:0000256" key="8">
    <source>
        <dbReference type="ARBA" id="ARBA00022989"/>
    </source>
</evidence>
<keyword evidence="3" id="KW-1003">Cell membrane</keyword>
<sequence>MELFSVPFPSPLSLLYIFLIIVTCSFCCVQPLCHNEESTALLQFKDSFIFHEYNCNKYPGFQPKITSWKPKGDEDCCSWDGVKCDEKSGHVIALDLSDNCLSGSINSTSTLFQLSQLQMLNLAYNDFNYSRIPSAFGDLSRLEYLNLSNTYFYGQIPLAISQLSNLISLDLSLKIDFFTENNLLKLEKPGLSSLVRNLTKLKELDLDAVDINSEVPSFLGNLSSLTYLSLGFCGLCGQFPNAIFSLPNLQVLRLARNQHLGGYLPEFHSGSPLKEISLSETKFSGNIPSSIENLKYLTYLEVANCSFTGLIPASLGKLTRVTDLVLAVNKFSGEIPSSLQNLTHLNNLVLGYNQLTGQLPPWLANLTQLTHLFLNDNNLTGVVPPSFFGLRNLEHLDLGGNKLSGSVDFGMFLGMKNLIGLVLQDNNLSVLTRTKTHNATIPKFQILFLGSCNLRMFPDFLRYQNNLIILGLRGNQLSGQIPKWMWNISLETIFLIDISENNLIGFDQSQLIIPGVSLGILDLSFNMLKGKLPIPPTSIFEYKISNNELSGEVSPAFCNLTSLKFLRLSNNKLSGVLPQCMRNVTNSMFLLDASNNSFHGNIPSLCESGSELRMIDLSHNQFEGRLPRLLPDCRMLEAVNLGDNKFHDVFPSWYGTLPELRVLILRSNRLYGVIREPIFSHEFPNLRIVDLSQNSFEGTLPSEYFKIWNSMKAIDATNSSYMNENATLHGKSMSWSGEFVYSITLTNKGTFLYYGRIRDNFVFIDLSTNKFKGEIPECIGNLSGIHVLNFSHNNLSGSIPSSLGSLKELESLDLSQNKFSGEIPQQLAQLTFLSRFNVSDNFLRGPIPIGKQFDTFENSSYEGNLELCGTPLTKKCKNFETFQPPNSISDQVQDSGSSFELDWKFVVIGYCTGAVVGMVIGHYVIKKNPYLFFKTFGLRQHNGRRRRWRRT</sequence>
<keyword evidence="14" id="KW-1185">Reference proteome</keyword>
<keyword evidence="7" id="KW-0677">Repeat</keyword>
<organism evidence="14 15">
    <name type="scientific">Ziziphus jujuba</name>
    <name type="common">Chinese jujube</name>
    <name type="synonym">Ziziphus sativa</name>
    <dbReference type="NCBI Taxonomy" id="326968"/>
    <lineage>
        <taxon>Eukaryota</taxon>
        <taxon>Viridiplantae</taxon>
        <taxon>Streptophyta</taxon>
        <taxon>Embryophyta</taxon>
        <taxon>Tracheophyta</taxon>
        <taxon>Spermatophyta</taxon>
        <taxon>Magnoliopsida</taxon>
        <taxon>eudicotyledons</taxon>
        <taxon>Gunneridae</taxon>
        <taxon>Pentapetalae</taxon>
        <taxon>rosids</taxon>
        <taxon>fabids</taxon>
        <taxon>Rosales</taxon>
        <taxon>Rhamnaceae</taxon>
        <taxon>Paliureae</taxon>
        <taxon>Ziziphus</taxon>
    </lineage>
</organism>
<dbReference type="Pfam" id="PF13855">
    <property type="entry name" value="LRR_8"/>
    <property type="match status" value="2"/>
</dbReference>
<name>A0ABM3ZRZ8_ZIZJJ</name>
<dbReference type="InterPro" id="IPR032675">
    <property type="entry name" value="LRR_dom_sf"/>
</dbReference>
<evidence type="ECO:0000256" key="9">
    <source>
        <dbReference type="ARBA" id="ARBA00023136"/>
    </source>
</evidence>
<keyword evidence="8 12" id="KW-1133">Transmembrane helix</keyword>
<dbReference type="SMART" id="SM00369">
    <property type="entry name" value="LRR_TYP"/>
    <property type="match status" value="10"/>
</dbReference>
<dbReference type="PANTHER" id="PTHR48061:SF12">
    <property type="entry name" value="DISEASE RESISTANCE LIKE PROTEIN"/>
    <property type="match status" value="1"/>
</dbReference>
<dbReference type="InterPro" id="IPR046956">
    <property type="entry name" value="RLP23-like"/>
</dbReference>
<evidence type="ECO:0000256" key="1">
    <source>
        <dbReference type="ARBA" id="ARBA00004251"/>
    </source>
</evidence>
<dbReference type="InterPro" id="IPR013210">
    <property type="entry name" value="LRR_N_plant-typ"/>
</dbReference>
<evidence type="ECO:0000256" key="7">
    <source>
        <dbReference type="ARBA" id="ARBA00022737"/>
    </source>
</evidence>
<dbReference type="Pfam" id="PF08263">
    <property type="entry name" value="LRRNT_2"/>
    <property type="match status" value="1"/>
</dbReference>
<evidence type="ECO:0000256" key="6">
    <source>
        <dbReference type="ARBA" id="ARBA00022729"/>
    </source>
</evidence>
<dbReference type="PANTHER" id="PTHR48061">
    <property type="entry name" value="LEUCINE-RICH REPEAT RECEPTOR PROTEIN KINASE EMS1-LIKE-RELATED"/>
    <property type="match status" value="1"/>
</dbReference>
<keyword evidence="11" id="KW-0325">Glycoprotein</keyword>
<feature type="transmembrane region" description="Helical" evidence="12">
    <location>
        <begin position="12"/>
        <end position="32"/>
    </location>
</feature>
<dbReference type="SUPFAM" id="SSF52058">
    <property type="entry name" value="L domain-like"/>
    <property type="match status" value="3"/>
</dbReference>